<dbReference type="CDD" id="cd14014">
    <property type="entry name" value="STKc_PknB_like"/>
    <property type="match status" value="1"/>
</dbReference>
<dbReference type="PANTHER" id="PTHR43671">
    <property type="entry name" value="SERINE/THREONINE-PROTEIN KINASE NEK"/>
    <property type="match status" value="1"/>
</dbReference>
<feature type="compositionally biased region" description="Polar residues" evidence="6">
    <location>
        <begin position="437"/>
        <end position="446"/>
    </location>
</feature>
<evidence type="ECO:0000256" key="5">
    <source>
        <dbReference type="ARBA" id="ARBA00022840"/>
    </source>
</evidence>
<keyword evidence="3" id="KW-0547">Nucleotide-binding</keyword>
<dbReference type="EC" id="2.7.11.1" evidence="1"/>
<keyword evidence="7" id="KW-1133">Transmembrane helix</keyword>
<comment type="caution">
    <text evidence="9">The sequence shown here is derived from an EMBL/GenBank/DDBJ whole genome shotgun (WGS) entry which is preliminary data.</text>
</comment>
<feature type="compositionally biased region" description="Pro residues" evidence="6">
    <location>
        <begin position="403"/>
        <end position="419"/>
    </location>
</feature>
<keyword evidence="7" id="KW-0812">Transmembrane</keyword>
<evidence type="ECO:0000256" key="6">
    <source>
        <dbReference type="SAM" id="MobiDB-lite"/>
    </source>
</evidence>
<evidence type="ECO:0000256" key="4">
    <source>
        <dbReference type="ARBA" id="ARBA00022777"/>
    </source>
</evidence>
<feature type="domain" description="Protein kinase" evidence="8">
    <location>
        <begin position="1"/>
        <end position="245"/>
    </location>
</feature>
<dbReference type="InterPro" id="IPR011009">
    <property type="entry name" value="Kinase-like_dom_sf"/>
</dbReference>
<evidence type="ECO:0000256" key="2">
    <source>
        <dbReference type="ARBA" id="ARBA00022679"/>
    </source>
</evidence>
<keyword evidence="4" id="KW-0418">Kinase</keyword>
<gene>
    <name evidence="9" type="ORF">KDH_75670</name>
</gene>
<feature type="region of interest" description="Disordered" evidence="6">
    <location>
        <begin position="150"/>
        <end position="169"/>
    </location>
</feature>
<dbReference type="Pfam" id="PF00069">
    <property type="entry name" value="Pkinase"/>
    <property type="match status" value="1"/>
</dbReference>
<keyword evidence="7" id="KW-0472">Membrane</keyword>
<evidence type="ECO:0000256" key="3">
    <source>
        <dbReference type="ARBA" id="ARBA00022741"/>
    </source>
</evidence>
<dbReference type="InterPro" id="IPR000719">
    <property type="entry name" value="Prot_kinase_dom"/>
</dbReference>
<name>A0ABQ6G7D9_9CHLR</name>
<keyword evidence="10" id="KW-1185">Reference proteome</keyword>
<feature type="transmembrane region" description="Helical" evidence="7">
    <location>
        <begin position="279"/>
        <end position="299"/>
    </location>
</feature>
<dbReference type="EMBL" id="BSRI01000002">
    <property type="protein sequence ID" value="GLV60748.1"/>
    <property type="molecule type" value="Genomic_DNA"/>
</dbReference>
<evidence type="ECO:0000256" key="1">
    <source>
        <dbReference type="ARBA" id="ARBA00012513"/>
    </source>
</evidence>
<proteinExistence type="predicted"/>
<dbReference type="PANTHER" id="PTHR43671:SF13">
    <property type="entry name" value="SERINE_THREONINE-PROTEIN KINASE NEK2"/>
    <property type="match status" value="1"/>
</dbReference>
<evidence type="ECO:0000313" key="9">
    <source>
        <dbReference type="EMBL" id="GLV60748.1"/>
    </source>
</evidence>
<protein>
    <recommendedName>
        <fullName evidence="1">non-specific serine/threonine protein kinase</fullName>
        <ecNumber evidence="1">2.7.11.1</ecNumber>
    </recommendedName>
</protein>
<sequence>MGTVYLGRDMQLGSRLVAIKEMSQSFLPSEERVQAAQNFKREAHILAGLQHPHLPSIYDHFEENQRWYLVMSYIRGQTLEEYLSSQGGKLQLGEVIEIGIALCNVLHYLHTHHPPIIFRDLKPSNIMRASDGHIYLIDFGIARFFKRGQTKDTTDQGSPGYAAPEQYGEKQTRPSADIYSLGVILYQLISGFDITLPMFHFPALDSLVPGVPLALKALIMQMMDLNEKERPQSMEEVKLRLQSILGKLNTPVSLSSSPRQQGIMPLVAPMVHKKSKRGLLATSAAIGIALVLLLVYVLLLNVNVFNPSTRVAGPRTSVTTATAVVVDAHTPLGVVTLFCKAMNSTAPDFQTAYDQLSRGYQNKHPFTDFQKYFQGTSRCVVASVPDTRHQAGLNLTLTCPHFDGPPPDGDRQPPPPPPSTGGQPPDGGHPPDEPQNKPANLTLISEGSNGWKIDTIYVVDYNCLPPPPGTPPAR</sequence>
<evidence type="ECO:0000313" key="10">
    <source>
        <dbReference type="Proteomes" id="UP001344906"/>
    </source>
</evidence>
<dbReference type="Gene3D" id="3.30.200.20">
    <property type="entry name" value="Phosphorylase Kinase, domain 1"/>
    <property type="match status" value="1"/>
</dbReference>
<dbReference type="SUPFAM" id="SSF56112">
    <property type="entry name" value="Protein kinase-like (PK-like)"/>
    <property type="match status" value="1"/>
</dbReference>
<feature type="region of interest" description="Disordered" evidence="6">
    <location>
        <begin position="399"/>
        <end position="446"/>
    </location>
</feature>
<reference evidence="9 10" key="1">
    <citation type="submission" date="2023-02" db="EMBL/GenBank/DDBJ databases">
        <title>Dictyobacter halimunensis sp. nov., a new member of the class Ktedonobacteria from forest soil in a geothermal area.</title>
        <authorList>
            <person name="Rachmania M.K."/>
            <person name="Ningsih F."/>
            <person name="Sakai Y."/>
            <person name="Yabe S."/>
            <person name="Yokota A."/>
            <person name="Sjamsuridzal W."/>
        </authorList>
    </citation>
    <scope>NUCLEOTIDE SEQUENCE [LARGE SCALE GENOMIC DNA]</scope>
    <source>
        <strain evidence="9 10">S3.2.2.5</strain>
    </source>
</reference>
<keyword evidence="2" id="KW-0808">Transferase</keyword>
<dbReference type="InterPro" id="IPR050660">
    <property type="entry name" value="NEK_Ser/Thr_kinase"/>
</dbReference>
<organism evidence="9 10">
    <name type="scientific">Dictyobacter halimunensis</name>
    <dbReference type="NCBI Taxonomy" id="3026934"/>
    <lineage>
        <taxon>Bacteria</taxon>
        <taxon>Bacillati</taxon>
        <taxon>Chloroflexota</taxon>
        <taxon>Ktedonobacteria</taxon>
        <taxon>Ktedonobacterales</taxon>
        <taxon>Dictyobacteraceae</taxon>
        <taxon>Dictyobacter</taxon>
    </lineage>
</organism>
<evidence type="ECO:0000259" key="8">
    <source>
        <dbReference type="PROSITE" id="PS50011"/>
    </source>
</evidence>
<dbReference type="Proteomes" id="UP001344906">
    <property type="component" value="Unassembled WGS sequence"/>
</dbReference>
<accession>A0ABQ6G7D9</accession>
<keyword evidence="5" id="KW-0067">ATP-binding</keyword>
<dbReference type="PROSITE" id="PS50011">
    <property type="entry name" value="PROTEIN_KINASE_DOM"/>
    <property type="match status" value="1"/>
</dbReference>
<evidence type="ECO:0000256" key="7">
    <source>
        <dbReference type="SAM" id="Phobius"/>
    </source>
</evidence>
<dbReference type="Gene3D" id="1.10.510.10">
    <property type="entry name" value="Transferase(Phosphotransferase) domain 1"/>
    <property type="match status" value="1"/>
</dbReference>
<dbReference type="SMART" id="SM00220">
    <property type="entry name" value="S_TKc"/>
    <property type="match status" value="1"/>
</dbReference>